<evidence type="ECO:0000313" key="1">
    <source>
        <dbReference type="EMBL" id="CAA9393875.1"/>
    </source>
</evidence>
<dbReference type="AlphaFoldDB" id="A0A6J4NQ54"/>
<accession>A0A6J4NQ54</accession>
<gene>
    <name evidence="1" type="ORF">AVDCRST_MAG15-600</name>
</gene>
<organism evidence="1">
    <name type="scientific">uncultured Rubellimicrobium sp</name>
    <dbReference type="NCBI Taxonomy" id="543078"/>
    <lineage>
        <taxon>Bacteria</taxon>
        <taxon>Pseudomonadati</taxon>
        <taxon>Pseudomonadota</taxon>
        <taxon>Alphaproteobacteria</taxon>
        <taxon>Rhodobacterales</taxon>
        <taxon>Roseobacteraceae</taxon>
        <taxon>Rubellimicrobium</taxon>
        <taxon>environmental samples</taxon>
    </lineage>
</organism>
<name>A0A6J4NQ54_9RHOB</name>
<protein>
    <submittedName>
        <fullName evidence="1">Uncharacterized protein</fullName>
    </submittedName>
</protein>
<dbReference type="EMBL" id="CADCUU010000085">
    <property type="protein sequence ID" value="CAA9393875.1"/>
    <property type="molecule type" value="Genomic_DNA"/>
</dbReference>
<proteinExistence type="predicted"/>
<sequence>MTLANLPIPIFTGADLSARVNAAMLEVRAARRFGTIAALLADTSMAYGTGSRAIAADDRIETAEGLGYRIAPSSATDHHLITAGGVKLYADRSTTVVERSAPLTFSGPSSVAHLPGVVLRQANGANNAVYVTGSFSEAQNPFMSDVALMVDGNRANNATPVTGYRLTNLKKTMSRQRIGARNCEVGVELFGNVEYARIEAHVEYCTVGMRSRPNGTETSDENLIDLVAHSCGSFFVSDGASKTSGVLTIAAEGCDGYGVDIQTGWWDLRGEMRGVGRVAGGGGFRTGAGARITGGLLISGGSDTNCEWCADLQGGRLSAVHLACIASFRNGVRVAPGTEGSILVDSLSSPATAAGTMLQLGDTSGAVLNGFHVLPGSRLVASGVALDLLRATNCLIEPSQIVGTVRIDANSGGNTLHIGKRNAASVVIQNSRAALDNKIIFRGGYTLTELLAVNGGVLFRGMEAELCTNFGNARAYYDGTQWRPMHTQQTVGNVITGVSQTTGTTSGAATYDPVTGNGSTVRAASTDQNWVRISDLLGTDTIRLGLSGVSGTTPLSIRLGSATGTIVETVAVGSGATTRDIPMGGATSITLNCSNTGNTAFTGLTLAKA</sequence>
<reference evidence="1" key="1">
    <citation type="submission" date="2020-02" db="EMBL/GenBank/DDBJ databases">
        <authorList>
            <person name="Meier V. D."/>
        </authorList>
    </citation>
    <scope>NUCLEOTIDE SEQUENCE</scope>
    <source>
        <strain evidence="1">AVDCRST_MAG15</strain>
    </source>
</reference>